<accession>A0A7J6GPR0</accession>
<feature type="compositionally biased region" description="Low complexity" evidence="1">
    <location>
        <begin position="68"/>
        <end position="84"/>
    </location>
</feature>
<comment type="caution">
    <text evidence="2">The sequence shown here is derived from an EMBL/GenBank/DDBJ whole genome shotgun (WGS) entry which is preliminary data.</text>
</comment>
<feature type="region of interest" description="Disordered" evidence="1">
    <location>
        <begin position="60"/>
        <end position="87"/>
    </location>
</feature>
<gene>
    <name evidence="2" type="ORF">F8388_010513</name>
</gene>
<name>A0A7J6GPR0_CANSA</name>
<dbReference type="EMBL" id="JAATIP010000046">
    <property type="protein sequence ID" value="KAF4384915.1"/>
    <property type="molecule type" value="Genomic_DNA"/>
</dbReference>
<dbReference type="AlphaFoldDB" id="A0A7J6GPR0"/>
<sequence length="192" mass="21481">MEVHLKKDKQFVNEYARQDYERLQAIQAARSQIDTDSGSSPDQVSIFEEAFGQRRGHVRGIGRRVKGKSSSSRAQSTQSQPPSQDWVNDMSVMFNLFSSQMDPSNMDPAKLAMFNMLKSKYSTPAPQPSQTHMDQGSPAHSQHSAASSDMHTSSTSQPQHLVPPLSQPLPQPSHPPPPYPYMYGPPYPFMFD</sequence>
<feature type="compositionally biased region" description="Low complexity" evidence="1">
    <location>
        <begin position="137"/>
        <end position="164"/>
    </location>
</feature>
<protein>
    <submittedName>
        <fullName evidence="2">Uncharacterized protein</fullName>
    </submittedName>
</protein>
<feature type="compositionally biased region" description="Pro residues" evidence="1">
    <location>
        <begin position="165"/>
        <end position="178"/>
    </location>
</feature>
<proteinExistence type="predicted"/>
<feature type="region of interest" description="Disordered" evidence="1">
    <location>
        <begin position="121"/>
        <end position="178"/>
    </location>
</feature>
<evidence type="ECO:0000256" key="1">
    <source>
        <dbReference type="SAM" id="MobiDB-lite"/>
    </source>
</evidence>
<dbReference type="Proteomes" id="UP000525078">
    <property type="component" value="Unassembled WGS sequence"/>
</dbReference>
<evidence type="ECO:0000313" key="3">
    <source>
        <dbReference type="Proteomes" id="UP000525078"/>
    </source>
</evidence>
<organism evidence="2 3">
    <name type="scientific">Cannabis sativa</name>
    <name type="common">Hemp</name>
    <name type="synonym">Marijuana</name>
    <dbReference type="NCBI Taxonomy" id="3483"/>
    <lineage>
        <taxon>Eukaryota</taxon>
        <taxon>Viridiplantae</taxon>
        <taxon>Streptophyta</taxon>
        <taxon>Embryophyta</taxon>
        <taxon>Tracheophyta</taxon>
        <taxon>Spermatophyta</taxon>
        <taxon>Magnoliopsida</taxon>
        <taxon>eudicotyledons</taxon>
        <taxon>Gunneridae</taxon>
        <taxon>Pentapetalae</taxon>
        <taxon>rosids</taxon>
        <taxon>fabids</taxon>
        <taxon>Rosales</taxon>
        <taxon>Cannabaceae</taxon>
        <taxon>Cannabis</taxon>
    </lineage>
</organism>
<evidence type="ECO:0000313" key="2">
    <source>
        <dbReference type="EMBL" id="KAF4384915.1"/>
    </source>
</evidence>
<reference evidence="2 3" key="1">
    <citation type="journal article" date="2020" name="bioRxiv">
        <title>Sequence and annotation of 42 cannabis genomes reveals extensive copy number variation in cannabinoid synthesis and pathogen resistance genes.</title>
        <authorList>
            <person name="Mckernan K.J."/>
            <person name="Helbert Y."/>
            <person name="Kane L.T."/>
            <person name="Ebling H."/>
            <person name="Zhang L."/>
            <person name="Liu B."/>
            <person name="Eaton Z."/>
            <person name="Mclaughlin S."/>
            <person name="Kingan S."/>
            <person name="Baybayan P."/>
            <person name="Concepcion G."/>
            <person name="Jordan M."/>
            <person name="Riva A."/>
            <person name="Barbazuk W."/>
            <person name="Harkins T."/>
        </authorList>
    </citation>
    <scope>NUCLEOTIDE SEQUENCE [LARGE SCALE GENOMIC DNA]</scope>
    <source>
        <strain evidence="3">cv. Jamaican Lion 4</strain>
        <tissue evidence="2">Leaf</tissue>
    </source>
</reference>
<feature type="compositionally biased region" description="Polar residues" evidence="1">
    <location>
        <begin position="121"/>
        <end position="134"/>
    </location>
</feature>